<dbReference type="RefSeq" id="WP_215628079.1">
    <property type="nucleotide sequence ID" value="NZ_CP067089.2"/>
</dbReference>
<dbReference type="Pfam" id="PF00528">
    <property type="entry name" value="BPD_transp_1"/>
    <property type="match status" value="1"/>
</dbReference>
<dbReference type="PROSITE" id="PS50928">
    <property type="entry name" value="ABC_TM1"/>
    <property type="match status" value="1"/>
</dbReference>
<keyword evidence="2 7" id="KW-0813">Transport</keyword>
<evidence type="ECO:0000259" key="8">
    <source>
        <dbReference type="PROSITE" id="PS50928"/>
    </source>
</evidence>
<keyword evidence="3" id="KW-1003">Cell membrane</keyword>
<dbReference type="InterPro" id="IPR051393">
    <property type="entry name" value="ABC_transporter_permease"/>
</dbReference>
<dbReference type="PANTHER" id="PTHR30193">
    <property type="entry name" value="ABC TRANSPORTER PERMEASE PROTEIN"/>
    <property type="match status" value="1"/>
</dbReference>
<dbReference type="Proteomes" id="UP000595917">
    <property type="component" value="Chromosome"/>
</dbReference>
<feature type="transmembrane region" description="Helical" evidence="7">
    <location>
        <begin position="12"/>
        <end position="30"/>
    </location>
</feature>
<dbReference type="EMBL" id="CP067089">
    <property type="protein sequence ID" value="QQO10774.1"/>
    <property type="molecule type" value="Genomic_DNA"/>
</dbReference>
<dbReference type="GO" id="GO:0005886">
    <property type="term" value="C:plasma membrane"/>
    <property type="evidence" value="ECO:0007669"/>
    <property type="project" value="UniProtKB-SubCell"/>
</dbReference>
<proteinExistence type="inferred from homology"/>
<keyword evidence="5 7" id="KW-1133">Transmembrane helix</keyword>
<dbReference type="PANTHER" id="PTHR30193:SF37">
    <property type="entry name" value="INNER MEMBRANE ABC TRANSPORTER PERMEASE PROTEIN YCJO"/>
    <property type="match status" value="1"/>
</dbReference>
<evidence type="ECO:0000256" key="3">
    <source>
        <dbReference type="ARBA" id="ARBA00022475"/>
    </source>
</evidence>
<comment type="subcellular location">
    <subcellularLocation>
        <location evidence="1 7">Cell membrane</location>
        <topology evidence="1 7">Multi-pass membrane protein</topology>
    </subcellularLocation>
</comment>
<dbReference type="InterPro" id="IPR000515">
    <property type="entry name" value="MetI-like"/>
</dbReference>
<organism evidence="9 10">
    <name type="scientific">Breznakiella homolactica</name>
    <dbReference type="NCBI Taxonomy" id="2798577"/>
    <lineage>
        <taxon>Bacteria</taxon>
        <taxon>Pseudomonadati</taxon>
        <taxon>Spirochaetota</taxon>
        <taxon>Spirochaetia</taxon>
        <taxon>Spirochaetales</taxon>
        <taxon>Breznakiellaceae</taxon>
        <taxon>Breznakiella</taxon>
    </lineage>
</organism>
<feature type="transmembrane region" description="Helical" evidence="7">
    <location>
        <begin position="156"/>
        <end position="179"/>
    </location>
</feature>
<name>A0A7T8BAK0_9SPIR</name>
<dbReference type="InterPro" id="IPR035906">
    <property type="entry name" value="MetI-like_sf"/>
</dbReference>
<dbReference type="AlphaFoldDB" id="A0A7T8BAK0"/>
<evidence type="ECO:0000313" key="10">
    <source>
        <dbReference type="Proteomes" id="UP000595917"/>
    </source>
</evidence>
<gene>
    <name evidence="9" type="ORF">JFL75_07615</name>
</gene>
<feature type="transmembrane region" description="Helical" evidence="7">
    <location>
        <begin position="71"/>
        <end position="92"/>
    </location>
</feature>
<dbReference type="KEGG" id="bhc:JFL75_07615"/>
<sequence>MRRKNIQEYPWLWLLPVLLSLVIFYLYPMLDVARLSFSNATLIRDPTRYGFFHYISFFTTKDFAQIMKVTFIYVIGSLIFQVLIGLLIAFLVHTGQKLGIKGAVFTRTVVLSCWIIPAPAIGIIWKILLSEFDYGIINYVMRLLIGHNLAFLSSEYLSIISVTIANIWCGTAFSMLILYSGFQQIPEELYEAAMVDGANGFQKFRYITLPSLRTFLFTDLSLATIYTFNSFGLIMALTAGGPGRSTEVLALSVYRTIFERMNLGRGAALSMVLLMINLISAVLYNMSFIRKGETK</sequence>
<reference evidence="9" key="1">
    <citation type="submission" date="2021-01" db="EMBL/GenBank/DDBJ databases">
        <title>Description of Breznakiella homolactica.</title>
        <authorList>
            <person name="Song Y."/>
            <person name="Brune A."/>
        </authorList>
    </citation>
    <scope>NUCLEOTIDE SEQUENCE</scope>
    <source>
        <strain evidence="9">RmG30</strain>
    </source>
</reference>
<feature type="transmembrane region" description="Helical" evidence="7">
    <location>
        <begin position="215"/>
        <end position="239"/>
    </location>
</feature>
<accession>A0A7T8BAK0</accession>
<keyword evidence="10" id="KW-1185">Reference proteome</keyword>
<dbReference type="CDD" id="cd06261">
    <property type="entry name" value="TM_PBP2"/>
    <property type="match status" value="1"/>
</dbReference>
<evidence type="ECO:0000256" key="7">
    <source>
        <dbReference type="RuleBase" id="RU363032"/>
    </source>
</evidence>
<keyword evidence="6 7" id="KW-0472">Membrane</keyword>
<protein>
    <submittedName>
        <fullName evidence="9">Sugar ABC transporter permease</fullName>
    </submittedName>
</protein>
<keyword evidence="4 7" id="KW-0812">Transmembrane</keyword>
<comment type="similarity">
    <text evidence="7">Belongs to the binding-protein-dependent transport system permease family.</text>
</comment>
<evidence type="ECO:0000256" key="1">
    <source>
        <dbReference type="ARBA" id="ARBA00004651"/>
    </source>
</evidence>
<evidence type="ECO:0000256" key="4">
    <source>
        <dbReference type="ARBA" id="ARBA00022692"/>
    </source>
</evidence>
<feature type="transmembrane region" description="Helical" evidence="7">
    <location>
        <begin position="104"/>
        <end position="125"/>
    </location>
</feature>
<dbReference type="GO" id="GO:0055085">
    <property type="term" value="P:transmembrane transport"/>
    <property type="evidence" value="ECO:0007669"/>
    <property type="project" value="InterPro"/>
</dbReference>
<evidence type="ECO:0000313" key="9">
    <source>
        <dbReference type="EMBL" id="QQO10774.1"/>
    </source>
</evidence>
<feature type="transmembrane region" description="Helical" evidence="7">
    <location>
        <begin position="267"/>
        <end position="286"/>
    </location>
</feature>
<evidence type="ECO:0000256" key="2">
    <source>
        <dbReference type="ARBA" id="ARBA00022448"/>
    </source>
</evidence>
<dbReference type="SUPFAM" id="SSF161098">
    <property type="entry name" value="MetI-like"/>
    <property type="match status" value="1"/>
</dbReference>
<evidence type="ECO:0000256" key="6">
    <source>
        <dbReference type="ARBA" id="ARBA00023136"/>
    </source>
</evidence>
<evidence type="ECO:0000256" key="5">
    <source>
        <dbReference type="ARBA" id="ARBA00022989"/>
    </source>
</evidence>
<dbReference type="Gene3D" id="1.10.3720.10">
    <property type="entry name" value="MetI-like"/>
    <property type="match status" value="1"/>
</dbReference>
<feature type="domain" description="ABC transmembrane type-1" evidence="8">
    <location>
        <begin position="67"/>
        <end position="284"/>
    </location>
</feature>